<comment type="catalytic activity">
    <reaction evidence="1 4">
        <text>(4aS,6R)-4a-hydroxy-L-erythro-5,6,7,8-tetrahydrobiopterin = (6R)-L-erythro-6,7-dihydrobiopterin + H2O</text>
        <dbReference type="Rhea" id="RHEA:11920"/>
        <dbReference type="ChEBI" id="CHEBI:15377"/>
        <dbReference type="ChEBI" id="CHEBI:15642"/>
        <dbReference type="ChEBI" id="CHEBI:43120"/>
        <dbReference type="EC" id="4.2.1.96"/>
    </reaction>
</comment>
<dbReference type="InterPro" id="IPR001533">
    <property type="entry name" value="Pterin_deHydtase"/>
</dbReference>
<dbReference type="OrthoDB" id="9800108at2"/>
<dbReference type="PANTHER" id="PTHR12599:SF0">
    <property type="entry name" value="PTERIN-4-ALPHA-CARBINOLAMINE DEHYDRATASE"/>
    <property type="match status" value="1"/>
</dbReference>
<dbReference type="EMBL" id="SOCA01000010">
    <property type="protein sequence ID" value="TDU64527.1"/>
    <property type="molecule type" value="Genomic_DNA"/>
</dbReference>
<evidence type="ECO:0000313" key="5">
    <source>
        <dbReference type="EMBL" id="TDU64527.1"/>
    </source>
</evidence>
<proteinExistence type="inferred from homology"/>
<sequence>MRLLLSLDNIDSALSSLPGWKREGAELVKTYRFSAYLKGIEFVNLLANSAESLNHHPDLDVGWCKVKVHLSTHSAGGITSLDLDMAQAAESASKAVESTATAPES</sequence>
<dbReference type="EC" id="4.2.1.96" evidence="4"/>
<evidence type="ECO:0000313" key="6">
    <source>
        <dbReference type="Proteomes" id="UP000295662"/>
    </source>
</evidence>
<name>A0A4R7RK14_9BACT</name>
<evidence type="ECO:0000256" key="3">
    <source>
        <dbReference type="ARBA" id="ARBA00023239"/>
    </source>
</evidence>
<keyword evidence="6" id="KW-1185">Reference proteome</keyword>
<gene>
    <name evidence="5" type="ORF">EI77_03977</name>
</gene>
<dbReference type="PANTHER" id="PTHR12599">
    <property type="entry name" value="PTERIN-4-ALPHA-CARBINOLAMINE DEHYDRATASE"/>
    <property type="match status" value="1"/>
</dbReference>
<reference evidence="5 6" key="1">
    <citation type="submission" date="2019-03" db="EMBL/GenBank/DDBJ databases">
        <title>Genomic Encyclopedia of Archaeal and Bacterial Type Strains, Phase II (KMG-II): from individual species to whole genera.</title>
        <authorList>
            <person name="Goeker M."/>
        </authorList>
    </citation>
    <scope>NUCLEOTIDE SEQUENCE [LARGE SCALE GENOMIC DNA]</scope>
    <source>
        <strain evidence="5 6">ATCC 25309</strain>
    </source>
</reference>
<dbReference type="GO" id="GO:0008124">
    <property type="term" value="F:4-alpha-hydroxytetrahydrobiopterin dehydratase activity"/>
    <property type="evidence" value="ECO:0007669"/>
    <property type="project" value="UniProtKB-UniRule"/>
</dbReference>
<dbReference type="RefSeq" id="WP_133796971.1">
    <property type="nucleotide sequence ID" value="NZ_SOCA01000010.1"/>
</dbReference>
<protein>
    <recommendedName>
        <fullName evidence="4">Putative pterin-4-alpha-carbinolamine dehydratase</fullName>
        <shortName evidence="4">PHS</shortName>
        <ecNumber evidence="4">4.2.1.96</ecNumber>
    </recommendedName>
    <alternativeName>
        <fullName evidence="4">4-alpha-hydroxy-tetrahydropterin dehydratase</fullName>
    </alternativeName>
    <alternativeName>
        <fullName evidence="4">Pterin carbinolamine dehydratase</fullName>
        <shortName evidence="4">PCD</shortName>
    </alternativeName>
</protein>
<evidence type="ECO:0000256" key="4">
    <source>
        <dbReference type="HAMAP-Rule" id="MF_00434"/>
    </source>
</evidence>
<dbReference type="SUPFAM" id="SSF55248">
    <property type="entry name" value="PCD-like"/>
    <property type="match status" value="1"/>
</dbReference>
<dbReference type="InterPro" id="IPR036428">
    <property type="entry name" value="PCD_sf"/>
</dbReference>
<organism evidence="5 6">
    <name type="scientific">Prosthecobacter fusiformis</name>
    <dbReference type="NCBI Taxonomy" id="48464"/>
    <lineage>
        <taxon>Bacteria</taxon>
        <taxon>Pseudomonadati</taxon>
        <taxon>Verrucomicrobiota</taxon>
        <taxon>Verrucomicrobiia</taxon>
        <taxon>Verrucomicrobiales</taxon>
        <taxon>Verrucomicrobiaceae</taxon>
        <taxon>Prosthecobacter</taxon>
    </lineage>
</organism>
<comment type="caution">
    <text evidence="5">The sequence shown here is derived from an EMBL/GenBank/DDBJ whole genome shotgun (WGS) entry which is preliminary data.</text>
</comment>
<evidence type="ECO:0000256" key="2">
    <source>
        <dbReference type="ARBA" id="ARBA00006472"/>
    </source>
</evidence>
<dbReference type="CDD" id="cd00488">
    <property type="entry name" value="PCD_DCoH"/>
    <property type="match status" value="1"/>
</dbReference>
<dbReference type="HAMAP" id="MF_00434">
    <property type="entry name" value="Pterin_4_alpha"/>
    <property type="match status" value="1"/>
</dbReference>
<evidence type="ECO:0000256" key="1">
    <source>
        <dbReference type="ARBA" id="ARBA00001554"/>
    </source>
</evidence>
<dbReference type="Pfam" id="PF01329">
    <property type="entry name" value="Pterin_4a"/>
    <property type="match status" value="1"/>
</dbReference>
<keyword evidence="3 4" id="KW-0456">Lyase</keyword>
<accession>A0A4R7RK14</accession>
<dbReference type="NCBIfam" id="NF002017">
    <property type="entry name" value="PRK00823.1-2"/>
    <property type="match status" value="1"/>
</dbReference>
<dbReference type="GO" id="GO:0006729">
    <property type="term" value="P:tetrahydrobiopterin biosynthetic process"/>
    <property type="evidence" value="ECO:0007669"/>
    <property type="project" value="InterPro"/>
</dbReference>
<dbReference type="AlphaFoldDB" id="A0A4R7RK14"/>
<comment type="similarity">
    <text evidence="2 4">Belongs to the pterin-4-alpha-carbinolamine dehydratase family.</text>
</comment>
<dbReference type="Proteomes" id="UP000295662">
    <property type="component" value="Unassembled WGS sequence"/>
</dbReference>
<dbReference type="Gene3D" id="3.30.1360.20">
    <property type="entry name" value="Transcriptional coactivator/pterin dehydratase"/>
    <property type="match status" value="1"/>
</dbReference>